<dbReference type="Pfam" id="PF03000">
    <property type="entry name" value="NPH3"/>
    <property type="match status" value="1"/>
</dbReference>
<evidence type="ECO:0000313" key="9">
    <source>
        <dbReference type="Proteomes" id="UP001291926"/>
    </source>
</evidence>
<dbReference type="SUPFAM" id="SSF47473">
    <property type="entry name" value="EF-hand"/>
    <property type="match status" value="1"/>
</dbReference>
<comment type="similarity">
    <text evidence="3">Belongs to the NPH3 family.</text>
</comment>
<sequence>MATRQGLEFPTWRPKSKLSSEIQLHICGSTFTVDKELLAQKSAKIANLLQTSPDQEQLSLQINDIPADQESLELVARFCHGFEINLSTKNVIIVACVANYLGMTESHCPNNLLRKAFTYFEEQIIPSWNNSIKALKSTEHVLKQALHLGLVDHCIESLVSKAINEPRLLGEPIKILTSDDESDVKESFSKPKFRRKLFDLDWKSEELTTLSLRLYTHTIRGMIHRQVPQEYIAANLCQYAKKWLFCNENKIGETIPIYKRDSQREIIEVLEKLLPHEKGLLPCTFLFQMLRFSMSLDAKTECKNGLEIRIGNQLDQASVQDLLIPSQGYTKDEQYDTECVRRILTNFYNNYDNLDAFGLNLVSELIDEFLAEISSDIDLKPTTFLTFADMSLAISRGTQRKSDGIYRAVNIYLDKHRHLTESEREELCGVLDINKLSNEACEHAAQNERLPLRVVVQVLFLAQLKLRDSIVKEVKDCDDEEVKEEMEKMGSKVLELEKECCVMKRQILRGKEKVGIWKEMKRKLGCGTSVNNDHNCHVKKKKVHPSDLNKRLPGPHFDPPTKEQVKSLMLESDINLDGELNREEFVKFIRKITKDTFISVSQGLIVALAVAPTVALLTKRTTENVPGVGRVVQKIPNSLYASLVTLAIVAFQQGAERS</sequence>
<evidence type="ECO:0000259" key="7">
    <source>
        <dbReference type="PROSITE" id="PS51649"/>
    </source>
</evidence>
<comment type="pathway">
    <text evidence="1">Protein modification; protein ubiquitination.</text>
</comment>
<dbReference type="InterPro" id="IPR000210">
    <property type="entry name" value="BTB/POZ_dom"/>
</dbReference>
<name>A0ABR0CIY7_9LAMI</name>
<dbReference type="PROSITE" id="PS50222">
    <property type="entry name" value="EF_HAND_2"/>
    <property type="match status" value="1"/>
</dbReference>
<keyword evidence="9" id="KW-1185">Reference proteome</keyword>
<feature type="domain" description="NPH3" evidence="7">
    <location>
        <begin position="201"/>
        <end position="465"/>
    </location>
</feature>
<evidence type="ECO:0000256" key="3">
    <source>
        <dbReference type="PROSITE-ProRule" id="PRU00982"/>
    </source>
</evidence>
<dbReference type="InterPro" id="IPR011333">
    <property type="entry name" value="SKP1/BTB/POZ_sf"/>
</dbReference>
<gene>
    <name evidence="8" type="ORF">RD792_015642</name>
</gene>
<dbReference type="Gene3D" id="3.30.710.10">
    <property type="entry name" value="Potassium Channel Kv1.1, Chain A"/>
    <property type="match status" value="1"/>
</dbReference>
<evidence type="ECO:0000256" key="2">
    <source>
        <dbReference type="ARBA" id="ARBA00022786"/>
    </source>
</evidence>
<evidence type="ECO:0000259" key="6">
    <source>
        <dbReference type="PROSITE" id="PS50222"/>
    </source>
</evidence>
<dbReference type="InterPro" id="IPR027356">
    <property type="entry name" value="NPH3_dom"/>
</dbReference>
<keyword evidence="2" id="KW-0833">Ubl conjugation pathway</keyword>
<feature type="domain" description="BTB" evidence="5">
    <location>
        <begin position="20"/>
        <end position="88"/>
    </location>
</feature>
<organism evidence="8 9">
    <name type="scientific">Penstemon davidsonii</name>
    <dbReference type="NCBI Taxonomy" id="160366"/>
    <lineage>
        <taxon>Eukaryota</taxon>
        <taxon>Viridiplantae</taxon>
        <taxon>Streptophyta</taxon>
        <taxon>Embryophyta</taxon>
        <taxon>Tracheophyta</taxon>
        <taxon>Spermatophyta</taxon>
        <taxon>Magnoliopsida</taxon>
        <taxon>eudicotyledons</taxon>
        <taxon>Gunneridae</taxon>
        <taxon>Pentapetalae</taxon>
        <taxon>asterids</taxon>
        <taxon>lamiids</taxon>
        <taxon>Lamiales</taxon>
        <taxon>Plantaginaceae</taxon>
        <taxon>Cheloneae</taxon>
        <taxon>Penstemon</taxon>
    </lineage>
</organism>
<reference evidence="8 9" key="1">
    <citation type="journal article" date="2023" name="bioRxiv">
        <title>Genome report: Whole genome sequence and annotation of Penstemon davidsonii.</title>
        <authorList>
            <person name="Ostevik K.L."/>
            <person name="Alabady M."/>
            <person name="Zhang M."/>
            <person name="Rausher M.D."/>
        </authorList>
    </citation>
    <scope>NUCLEOTIDE SEQUENCE [LARGE SCALE GENOMIC DNA]</scope>
    <source>
        <strain evidence="8">DNT005</strain>
        <tissue evidence="8">Whole leaf</tissue>
    </source>
</reference>
<dbReference type="PROSITE" id="PS51649">
    <property type="entry name" value="NPH3"/>
    <property type="match status" value="1"/>
</dbReference>
<dbReference type="PROSITE" id="PS50097">
    <property type="entry name" value="BTB"/>
    <property type="match status" value="1"/>
</dbReference>
<accession>A0ABR0CIY7</accession>
<feature type="region of interest" description="Disordered" evidence="4">
    <location>
        <begin position="540"/>
        <end position="560"/>
    </location>
</feature>
<dbReference type="EMBL" id="JAYDYQ010002688">
    <property type="protein sequence ID" value="KAK4476488.1"/>
    <property type="molecule type" value="Genomic_DNA"/>
</dbReference>
<comment type="caution">
    <text evidence="8">The sequence shown here is derived from an EMBL/GenBank/DDBJ whole genome shotgun (WGS) entry which is preliminary data.</text>
</comment>
<dbReference type="PANTHER" id="PTHR32370">
    <property type="entry name" value="OS12G0117600 PROTEIN"/>
    <property type="match status" value="1"/>
</dbReference>
<evidence type="ECO:0008006" key="10">
    <source>
        <dbReference type="Google" id="ProtNLM"/>
    </source>
</evidence>
<feature type="domain" description="EF-hand" evidence="6">
    <location>
        <begin position="560"/>
        <end position="595"/>
    </location>
</feature>
<evidence type="ECO:0000313" key="8">
    <source>
        <dbReference type="EMBL" id="KAK4476488.1"/>
    </source>
</evidence>
<dbReference type="InterPro" id="IPR011992">
    <property type="entry name" value="EF-hand-dom_pair"/>
</dbReference>
<evidence type="ECO:0000256" key="1">
    <source>
        <dbReference type="ARBA" id="ARBA00004906"/>
    </source>
</evidence>
<evidence type="ECO:0000256" key="4">
    <source>
        <dbReference type="SAM" id="MobiDB-lite"/>
    </source>
</evidence>
<evidence type="ECO:0000259" key="5">
    <source>
        <dbReference type="PROSITE" id="PS50097"/>
    </source>
</evidence>
<dbReference type="InterPro" id="IPR002048">
    <property type="entry name" value="EF_hand_dom"/>
</dbReference>
<protein>
    <recommendedName>
        <fullName evidence="10">Phototropic-responsive NPH3 family protein</fullName>
    </recommendedName>
</protein>
<dbReference type="SUPFAM" id="SSF54695">
    <property type="entry name" value="POZ domain"/>
    <property type="match status" value="1"/>
</dbReference>
<dbReference type="Gene3D" id="1.10.238.10">
    <property type="entry name" value="EF-hand"/>
    <property type="match status" value="1"/>
</dbReference>
<dbReference type="InterPro" id="IPR043454">
    <property type="entry name" value="NPH3/RPT2-like"/>
</dbReference>
<proteinExistence type="inferred from homology"/>
<dbReference type="Proteomes" id="UP001291926">
    <property type="component" value="Unassembled WGS sequence"/>
</dbReference>